<feature type="binding site" evidence="10">
    <location>
        <position position="83"/>
    </location>
    <ligand>
        <name>4-amino-2-methyl-5-(diphosphooxymethyl)pyrimidine</name>
        <dbReference type="ChEBI" id="CHEBI:57841"/>
    </ligand>
</feature>
<keyword evidence="3 10" id="KW-0808">Transferase</keyword>
<feature type="binding site" evidence="10">
    <location>
        <begin position="201"/>
        <end position="202"/>
    </location>
    <ligand>
        <name>2-[(2R,5Z)-2-carboxy-4-methylthiazol-5(2H)-ylidene]ethyl phosphate</name>
        <dbReference type="ChEBI" id="CHEBI:62899"/>
    </ligand>
</feature>
<keyword evidence="5 10" id="KW-0460">Magnesium</keyword>
<comment type="function">
    <text evidence="1 10">Condenses 4-methyl-5-(beta-hydroxyethyl)thiazole monophosphate (THZ-P) and 2-methyl-4-amino-5-hydroxymethyl pyrimidine pyrophosphate (HMP-PP) to form thiamine monophosphate (TMP).</text>
</comment>
<dbReference type="GO" id="GO:0009228">
    <property type="term" value="P:thiamine biosynthetic process"/>
    <property type="evidence" value="ECO:0007669"/>
    <property type="project" value="UniProtKB-KW"/>
</dbReference>
<dbReference type="PANTHER" id="PTHR20857">
    <property type="entry name" value="THIAMINE-PHOSPHATE PYROPHOSPHORYLASE"/>
    <property type="match status" value="1"/>
</dbReference>
<dbReference type="GO" id="GO:0005737">
    <property type="term" value="C:cytoplasm"/>
    <property type="evidence" value="ECO:0007669"/>
    <property type="project" value="TreeGrafter"/>
</dbReference>
<feature type="binding site" evidence="10">
    <location>
        <begin position="46"/>
        <end position="50"/>
    </location>
    <ligand>
        <name>4-amino-2-methyl-5-(diphosphooxymethyl)pyrimidine</name>
        <dbReference type="ChEBI" id="CHEBI:57841"/>
    </ligand>
</feature>
<name>A0A852PTK4_HAEHA</name>
<evidence type="ECO:0000256" key="5">
    <source>
        <dbReference type="ARBA" id="ARBA00022842"/>
    </source>
</evidence>
<dbReference type="FunFam" id="3.20.20.70:FF:000096">
    <property type="entry name" value="Thiamine-phosphate synthase"/>
    <property type="match status" value="1"/>
</dbReference>
<comment type="catalytic activity">
    <reaction evidence="7 10 11">
        <text>4-methyl-5-(2-phosphooxyethyl)-thiazole + 4-amino-2-methyl-5-(diphosphooxymethyl)pyrimidine + H(+) = thiamine phosphate + diphosphate</text>
        <dbReference type="Rhea" id="RHEA:22328"/>
        <dbReference type="ChEBI" id="CHEBI:15378"/>
        <dbReference type="ChEBI" id="CHEBI:33019"/>
        <dbReference type="ChEBI" id="CHEBI:37575"/>
        <dbReference type="ChEBI" id="CHEBI:57841"/>
        <dbReference type="ChEBI" id="CHEBI:58296"/>
        <dbReference type="EC" id="2.5.1.3"/>
    </reaction>
</comment>
<evidence type="ECO:0000256" key="8">
    <source>
        <dbReference type="ARBA" id="ARBA00047851"/>
    </source>
</evidence>
<dbReference type="PANTHER" id="PTHR20857:SF15">
    <property type="entry name" value="THIAMINE-PHOSPHATE SYNTHASE"/>
    <property type="match status" value="1"/>
</dbReference>
<comment type="catalytic activity">
    <reaction evidence="9 10 11">
        <text>2-[(2R,5Z)-2-carboxy-4-methylthiazol-5(2H)-ylidene]ethyl phosphate + 4-amino-2-methyl-5-(diphosphooxymethyl)pyrimidine + 2 H(+) = thiamine phosphate + CO2 + diphosphate</text>
        <dbReference type="Rhea" id="RHEA:47844"/>
        <dbReference type="ChEBI" id="CHEBI:15378"/>
        <dbReference type="ChEBI" id="CHEBI:16526"/>
        <dbReference type="ChEBI" id="CHEBI:33019"/>
        <dbReference type="ChEBI" id="CHEBI:37575"/>
        <dbReference type="ChEBI" id="CHEBI:57841"/>
        <dbReference type="ChEBI" id="CHEBI:62899"/>
        <dbReference type="EC" id="2.5.1.3"/>
    </reaction>
</comment>
<evidence type="ECO:0000256" key="10">
    <source>
        <dbReference type="HAMAP-Rule" id="MF_00097"/>
    </source>
</evidence>
<feature type="binding site" evidence="10">
    <location>
        <position position="181"/>
    </location>
    <ligand>
        <name>2-[(2R,5Z)-2-carboxy-4-methylthiazol-5(2H)-ylidene]ethyl phosphate</name>
        <dbReference type="ChEBI" id="CHEBI:62899"/>
    </ligand>
</feature>
<dbReference type="CDD" id="cd00564">
    <property type="entry name" value="TMP_TenI"/>
    <property type="match status" value="1"/>
</dbReference>
<feature type="binding site" evidence="10">
    <location>
        <begin position="149"/>
        <end position="151"/>
    </location>
    <ligand>
        <name>2-[(2R,5Z)-2-carboxy-4-methylthiazol-5(2H)-ylidene]ethyl phosphate</name>
        <dbReference type="ChEBI" id="CHEBI:62899"/>
    </ligand>
</feature>
<evidence type="ECO:0000256" key="12">
    <source>
        <dbReference type="RuleBase" id="RU004253"/>
    </source>
</evidence>
<organism evidence="14 15">
    <name type="scientific">Haemophilus haemolyticus</name>
    <dbReference type="NCBI Taxonomy" id="726"/>
    <lineage>
        <taxon>Bacteria</taxon>
        <taxon>Pseudomonadati</taxon>
        <taxon>Pseudomonadota</taxon>
        <taxon>Gammaproteobacteria</taxon>
        <taxon>Pasteurellales</taxon>
        <taxon>Pasteurellaceae</taxon>
        <taxon>Haemophilus</taxon>
    </lineage>
</organism>
<evidence type="ECO:0000259" key="13">
    <source>
        <dbReference type="Pfam" id="PF02581"/>
    </source>
</evidence>
<dbReference type="Proteomes" id="UP000590599">
    <property type="component" value="Unassembled WGS sequence"/>
</dbReference>
<dbReference type="InterPro" id="IPR036206">
    <property type="entry name" value="ThiamineP_synth_sf"/>
</dbReference>
<feature type="binding site" evidence="10">
    <location>
        <position position="103"/>
    </location>
    <ligand>
        <name>Mg(2+)</name>
        <dbReference type="ChEBI" id="CHEBI:18420"/>
    </ligand>
</feature>
<feature type="binding site" evidence="10">
    <location>
        <position position="122"/>
    </location>
    <ligand>
        <name>4-amino-2-methyl-5-(diphosphooxymethyl)pyrimidine</name>
        <dbReference type="ChEBI" id="CHEBI:57841"/>
    </ligand>
</feature>
<dbReference type="GO" id="GO:0004789">
    <property type="term" value="F:thiamine-phosphate diphosphorylase activity"/>
    <property type="evidence" value="ECO:0007669"/>
    <property type="project" value="UniProtKB-UniRule"/>
</dbReference>
<dbReference type="SUPFAM" id="SSF51391">
    <property type="entry name" value="Thiamin phosphate synthase"/>
    <property type="match status" value="1"/>
</dbReference>
<dbReference type="RefSeq" id="WP_179227423.1">
    <property type="nucleotide sequence ID" value="NZ_JACBKA010000005.1"/>
</dbReference>
<dbReference type="HAMAP" id="MF_00097">
    <property type="entry name" value="TMP_synthase"/>
    <property type="match status" value="1"/>
</dbReference>
<evidence type="ECO:0000256" key="11">
    <source>
        <dbReference type="RuleBase" id="RU003826"/>
    </source>
</evidence>
<proteinExistence type="inferred from homology"/>
<evidence type="ECO:0000256" key="3">
    <source>
        <dbReference type="ARBA" id="ARBA00022679"/>
    </source>
</evidence>
<feature type="domain" description="Thiamine phosphate synthase/TenI" evidence="13">
    <location>
        <begin position="10"/>
        <end position="204"/>
    </location>
</feature>
<keyword evidence="6 10" id="KW-0784">Thiamine biosynthesis</keyword>
<dbReference type="EC" id="2.5.1.3" evidence="10"/>
<feature type="binding site" evidence="10">
    <location>
        <position position="84"/>
    </location>
    <ligand>
        <name>Mg(2+)</name>
        <dbReference type="ChEBI" id="CHEBI:18420"/>
    </ligand>
</feature>
<reference evidence="14 15" key="1">
    <citation type="submission" date="2020-07" db="EMBL/GenBank/DDBJ databases">
        <title>Genus Haemophilus, Bergeys manual.</title>
        <authorList>
            <person name="Noerskov-Lauritsen N."/>
        </authorList>
    </citation>
    <scope>NUCLEOTIDE SEQUENCE [LARGE SCALE GENOMIC DNA]</scope>
    <source>
        <strain evidence="14 15">CCUG30047</strain>
    </source>
</reference>
<dbReference type="AlphaFoldDB" id="A0A852PTK4"/>
<protein>
    <recommendedName>
        <fullName evidence="10">Thiamine-phosphate synthase</fullName>
        <shortName evidence="10">TP synthase</shortName>
        <shortName evidence="10">TPS</shortName>
        <ecNumber evidence="10">2.5.1.3</ecNumber>
    </recommendedName>
    <alternativeName>
        <fullName evidence="10">Thiamine-phosphate pyrophosphorylase</fullName>
        <shortName evidence="10">TMP pyrophosphorylase</shortName>
        <shortName evidence="10">TMP-PPase</shortName>
    </alternativeName>
</protein>
<evidence type="ECO:0000313" key="15">
    <source>
        <dbReference type="Proteomes" id="UP000590599"/>
    </source>
</evidence>
<sequence length="226" mass="24886">MKNIQEILPLYFVAGTQDCRHLGDKPADNLLSVLRQALEGGITCFQFRDKGKFSLENSTHEQRSLAIKCRDLCRQYNVPFIVDDNVDLALEIEADGIHVGQSDTPVKTIRAKTNKPLIIGWSINRLDEAKIGEEISEINYFGVGPIFTTQSKEHPSPTLGIEFIQTLRNGGITKPLVAIGGIKLEHVKTLRKYGADGVAVISAITQANDIKAATQALKEESNAFNL</sequence>
<dbReference type="EMBL" id="JACBKA010000005">
    <property type="protein sequence ID" value="NYA27031.1"/>
    <property type="molecule type" value="Genomic_DNA"/>
</dbReference>
<dbReference type="InterPro" id="IPR022998">
    <property type="entry name" value="ThiamineP_synth_TenI"/>
</dbReference>
<evidence type="ECO:0000313" key="14">
    <source>
        <dbReference type="EMBL" id="NYA27031.1"/>
    </source>
</evidence>
<accession>A0A852PTK4</accession>
<dbReference type="InterPro" id="IPR034291">
    <property type="entry name" value="TMP_synthase"/>
</dbReference>
<dbReference type="NCBIfam" id="TIGR00693">
    <property type="entry name" value="thiE"/>
    <property type="match status" value="1"/>
</dbReference>
<dbReference type="Pfam" id="PF02581">
    <property type="entry name" value="TMP-TENI"/>
    <property type="match status" value="1"/>
</dbReference>
<evidence type="ECO:0000256" key="7">
    <source>
        <dbReference type="ARBA" id="ARBA00047334"/>
    </source>
</evidence>
<comment type="similarity">
    <text evidence="10 11">Belongs to the thiamine-phosphate synthase family.</text>
</comment>
<feature type="binding site" evidence="10">
    <location>
        <position position="152"/>
    </location>
    <ligand>
        <name>4-amino-2-methyl-5-(diphosphooxymethyl)pyrimidine</name>
        <dbReference type="ChEBI" id="CHEBI:57841"/>
    </ligand>
</feature>
<comment type="pathway">
    <text evidence="2 10 12">Cofactor biosynthesis; thiamine diphosphate biosynthesis; thiamine phosphate from 4-amino-2-methyl-5-diphosphomethylpyrimidine and 4-methyl-5-(2-phosphoethyl)-thiazole: step 1/1.</text>
</comment>
<evidence type="ECO:0000256" key="4">
    <source>
        <dbReference type="ARBA" id="ARBA00022723"/>
    </source>
</evidence>
<evidence type="ECO:0000256" key="9">
    <source>
        <dbReference type="ARBA" id="ARBA00047883"/>
    </source>
</evidence>
<dbReference type="Gene3D" id="3.20.20.70">
    <property type="entry name" value="Aldolase class I"/>
    <property type="match status" value="1"/>
</dbReference>
<evidence type="ECO:0000256" key="6">
    <source>
        <dbReference type="ARBA" id="ARBA00022977"/>
    </source>
</evidence>
<comment type="caution">
    <text evidence="14">The sequence shown here is derived from an EMBL/GenBank/DDBJ whole genome shotgun (WGS) entry which is preliminary data.</text>
</comment>
<dbReference type="UniPathway" id="UPA00060">
    <property type="reaction ID" value="UER00141"/>
</dbReference>
<evidence type="ECO:0000256" key="2">
    <source>
        <dbReference type="ARBA" id="ARBA00005165"/>
    </source>
</evidence>
<comment type="cofactor">
    <cofactor evidence="10">
        <name>Mg(2+)</name>
        <dbReference type="ChEBI" id="CHEBI:18420"/>
    </cofactor>
    <text evidence="10">Binds 1 Mg(2+) ion per subunit.</text>
</comment>
<keyword evidence="4 10" id="KW-0479">Metal-binding</keyword>
<dbReference type="GO" id="GO:0009229">
    <property type="term" value="P:thiamine diphosphate biosynthetic process"/>
    <property type="evidence" value="ECO:0007669"/>
    <property type="project" value="UniProtKB-UniRule"/>
</dbReference>
<dbReference type="InterPro" id="IPR013785">
    <property type="entry name" value="Aldolase_TIM"/>
</dbReference>
<comment type="catalytic activity">
    <reaction evidence="8 10 11">
        <text>2-(2-carboxy-4-methylthiazol-5-yl)ethyl phosphate + 4-amino-2-methyl-5-(diphosphooxymethyl)pyrimidine + 2 H(+) = thiamine phosphate + CO2 + diphosphate</text>
        <dbReference type="Rhea" id="RHEA:47848"/>
        <dbReference type="ChEBI" id="CHEBI:15378"/>
        <dbReference type="ChEBI" id="CHEBI:16526"/>
        <dbReference type="ChEBI" id="CHEBI:33019"/>
        <dbReference type="ChEBI" id="CHEBI:37575"/>
        <dbReference type="ChEBI" id="CHEBI:57841"/>
        <dbReference type="ChEBI" id="CHEBI:62890"/>
        <dbReference type="EC" id="2.5.1.3"/>
    </reaction>
</comment>
<gene>
    <name evidence="10" type="primary">thiE</name>
    <name evidence="14" type="ORF">HZI69_04150</name>
</gene>
<dbReference type="GO" id="GO:0000287">
    <property type="term" value="F:magnesium ion binding"/>
    <property type="evidence" value="ECO:0007669"/>
    <property type="project" value="UniProtKB-UniRule"/>
</dbReference>
<evidence type="ECO:0000256" key="1">
    <source>
        <dbReference type="ARBA" id="ARBA00003814"/>
    </source>
</evidence>